<proteinExistence type="predicted"/>
<sequence>MDAGTTVPSKLPKTSRLPVLSNKPSGIPVSRQHDIPQSRLTTPRPTLEKRRSIATLPRTTTTNTKPSVAPSQPPVSKHGASIRPKQTLRSTPSTRTLATRPSSRGNQQRVAPPPLKTGSAEHNEENADQLSSLDSFHYASRQGSHDDSPLEGPESMEASDLPPARSSRKASRPSLSDRTVESLQGLPSTPKERRESNFFSPGGNMGPPPRPSSSMSRTGSSSGSRPGTSDGTFGAPNGLRASTAKRAPASAKPASRNSVGGFGFGSSRSTTSPHSPSPSKRAVPTPSSTGIKGLRLPAKSKTVAARTSKARPALQDAFGPAAKARASLDATAGAPNAKAQAGLSEHSDRASPKPTTASSSALRQQIAAAKAAVRKEKAKTDTASAPTTANGSVDSAIDMHYDPFNQGPRDDKHIIKNRINTARMDGKLNIAAMGLKQIPDEVTSMYDSAAIEQSNVSWAEVVDLNKLIAADNEFEELSDTVFPDKSEDFDADDQTQGNQFGGLETLDLHGNKLNMVPLGLRRLERLTTLNLSHNKLDNNALDVVSQIESLKDLRLGHNSLSGSLSTSICTLRQLETLDVQANRLLGLPEVLRELVGLRVLNVSHNQLTALPIDALEGLPLIELDASNNALIGSLFPLGANSAHSTIRSLKVANNSLAALTFAEALDLPNLRTLDVTNNHLTGLPDVSGWTELLTLMAGDNKMSEMPPGFTKLGKLRNVNLTSNALRLLDPEIGRMESLESLILAANPLREKKFLNMSAADIKRDLRARLEPTAGKDGESTEADDFQDARDTLSPSVSSPKQTWAVQANGKLDISGKGYADGINDALGSFLRANDVKQLYLSANKLTSIPPALWLGHDLKVLDLSGNTFGADFLSDELSLPALHELNMSRCNLVTLEPLLTQLEAPKLQTLNIAINRLAGPVPDLRQVYPLLTTLIANDNKFVSLTADSLRGLQVVNLSSNNIEQLPPEVGLLWDEGLRSLEVGRNAFRVPNHRILDKGTEAVMKYLRDRLPEAGQEGDGD</sequence>
<dbReference type="PANTHER" id="PTHR48051">
    <property type="match status" value="1"/>
</dbReference>
<feature type="compositionally biased region" description="Low complexity" evidence="3">
    <location>
        <begin position="212"/>
        <end position="229"/>
    </location>
</feature>
<feature type="region of interest" description="Disordered" evidence="3">
    <location>
        <begin position="769"/>
        <end position="799"/>
    </location>
</feature>
<dbReference type="SMART" id="SM00364">
    <property type="entry name" value="LRR_BAC"/>
    <property type="match status" value="5"/>
</dbReference>
<dbReference type="Gene3D" id="3.80.10.10">
    <property type="entry name" value="Ribonuclease Inhibitor"/>
    <property type="match status" value="3"/>
</dbReference>
<feature type="compositionally biased region" description="Polar residues" evidence="3">
    <location>
        <begin position="381"/>
        <end position="393"/>
    </location>
</feature>
<keyword evidence="5" id="KW-1185">Reference proteome</keyword>
<dbReference type="PROSITE" id="PS51450">
    <property type="entry name" value="LRR"/>
    <property type="match status" value="2"/>
</dbReference>
<evidence type="ECO:0000256" key="3">
    <source>
        <dbReference type="SAM" id="MobiDB-lite"/>
    </source>
</evidence>
<feature type="compositionally biased region" description="Low complexity" evidence="3">
    <location>
        <begin position="240"/>
        <end position="279"/>
    </location>
</feature>
<dbReference type="PANTHER" id="PTHR48051:SF1">
    <property type="entry name" value="RAS SUPPRESSOR PROTEIN 1"/>
    <property type="match status" value="1"/>
</dbReference>
<dbReference type="GO" id="GO:0005737">
    <property type="term" value="C:cytoplasm"/>
    <property type="evidence" value="ECO:0007669"/>
    <property type="project" value="TreeGrafter"/>
</dbReference>
<dbReference type="Proteomes" id="UP001271007">
    <property type="component" value="Unassembled WGS sequence"/>
</dbReference>
<dbReference type="InterPro" id="IPR050216">
    <property type="entry name" value="LRR_domain-containing"/>
</dbReference>
<evidence type="ECO:0008006" key="6">
    <source>
        <dbReference type="Google" id="ProtNLM"/>
    </source>
</evidence>
<evidence type="ECO:0000256" key="2">
    <source>
        <dbReference type="ARBA" id="ARBA00022737"/>
    </source>
</evidence>
<feature type="compositionally biased region" description="Polar residues" evidence="3">
    <location>
        <begin position="87"/>
        <end position="109"/>
    </location>
</feature>
<organism evidence="4 5">
    <name type="scientific">Extremus antarcticus</name>
    <dbReference type="NCBI Taxonomy" id="702011"/>
    <lineage>
        <taxon>Eukaryota</taxon>
        <taxon>Fungi</taxon>
        <taxon>Dikarya</taxon>
        <taxon>Ascomycota</taxon>
        <taxon>Pezizomycotina</taxon>
        <taxon>Dothideomycetes</taxon>
        <taxon>Dothideomycetidae</taxon>
        <taxon>Mycosphaerellales</taxon>
        <taxon>Extremaceae</taxon>
        <taxon>Extremus</taxon>
    </lineage>
</organism>
<dbReference type="InterPro" id="IPR003591">
    <property type="entry name" value="Leu-rich_rpt_typical-subtyp"/>
</dbReference>
<protein>
    <recommendedName>
        <fullName evidence="6">L domain-like protein</fullName>
    </recommendedName>
</protein>
<name>A0AAJ0GAM0_9PEZI</name>
<dbReference type="SUPFAM" id="SSF52058">
    <property type="entry name" value="L domain-like"/>
    <property type="match status" value="2"/>
</dbReference>
<evidence type="ECO:0000313" key="4">
    <source>
        <dbReference type="EMBL" id="KAK3050865.1"/>
    </source>
</evidence>
<keyword evidence="1" id="KW-0433">Leucine-rich repeat</keyword>
<feature type="region of interest" description="Disordered" evidence="3">
    <location>
        <begin position="1"/>
        <end position="396"/>
    </location>
</feature>
<gene>
    <name evidence="4" type="ORF">LTR09_007943</name>
</gene>
<dbReference type="Pfam" id="PF13855">
    <property type="entry name" value="LRR_8"/>
    <property type="match status" value="1"/>
</dbReference>
<dbReference type="EMBL" id="JAWDJX010000029">
    <property type="protein sequence ID" value="KAK3050865.1"/>
    <property type="molecule type" value="Genomic_DNA"/>
</dbReference>
<accession>A0AAJ0GAM0</accession>
<dbReference type="AlphaFoldDB" id="A0AAJ0GAM0"/>
<feature type="compositionally biased region" description="Low complexity" evidence="3">
    <location>
        <begin position="352"/>
        <end position="371"/>
    </location>
</feature>
<keyword evidence="2" id="KW-0677">Repeat</keyword>
<evidence type="ECO:0000256" key="1">
    <source>
        <dbReference type="ARBA" id="ARBA00022614"/>
    </source>
</evidence>
<dbReference type="InterPro" id="IPR032675">
    <property type="entry name" value="LRR_dom_sf"/>
</dbReference>
<feature type="compositionally biased region" description="Basic and acidic residues" evidence="3">
    <location>
        <begin position="769"/>
        <end position="778"/>
    </location>
</feature>
<reference evidence="4" key="1">
    <citation type="submission" date="2023-04" db="EMBL/GenBank/DDBJ databases">
        <title>Black Yeasts Isolated from many extreme environments.</title>
        <authorList>
            <person name="Coleine C."/>
            <person name="Stajich J.E."/>
            <person name="Selbmann L."/>
        </authorList>
    </citation>
    <scope>NUCLEOTIDE SEQUENCE</scope>
    <source>
        <strain evidence="4">CCFEE 5312</strain>
    </source>
</reference>
<dbReference type="SMART" id="SM00369">
    <property type="entry name" value="LRR_TYP"/>
    <property type="match status" value="9"/>
</dbReference>
<evidence type="ECO:0000313" key="5">
    <source>
        <dbReference type="Proteomes" id="UP001271007"/>
    </source>
</evidence>
<dbReference type="InterPro" id="IPR001611">
    <property type="entry name" value="Leu-rich_rpt"/>
</dbReference>
<comment type="caution">
    <text evidence="4">The sequence shown here is derived from an EMBL/GenBank/DDBJ whole genome shotgun (WGS) entry which is preliminary data.</text>
</comment>